<accession>A0A2X1AL56</accession>
<evidence type="ECO:0000313" key="2">
    <source>
        <dbReference type="Proteomes" id="UP000251431"/>
    </source>
</evidence>
<protein>
    <submittedName>
        <fullName evidence="1">Uncharacterized protein</fullName>
    </submittedName>
</protein>
<dbReference type="RefSeq" id="WP_259955504.1">
    <property type="nucleotide sequence ID" value="NZ_JALXLY010000002.1"/>
</dbReference>
<evidence type="ECO:0000313" key="1">
    <source>
        <dbReference type="EMBL" id="SPU39034.1"/>
    </source>
</evidence>
<proteinExistence type="predicted"/>
<sequence length="73" mass="8458">MGIVHYIVGVIVVKNTMVLLVDEYDRQQSEPEQSMGSVQHAYSCNKIELSQQQIQEMMQIIEEIRLKGYKDTL</sequence>
<gene>
    <name evidence="1" type="ORF">NCTC7582_05010</name>
</gene>
<dbReference type="EMBL" id="UAQE01000004">
    <property type="protein sequence ID" value="SPU39034.1"/>
    <property type="molecule type" value="Genomic_DNA"/>
</dbReference>
<reference evidence="1 2" key="1">
    <citation type="submission" date="2018-06" db="EMBL/GenBank/DDBJ databases">
        <authorList>
            <consortium name="Pathogen Informatics"/>
            <person name="Doyle S."/>
        </authorList>
    </citation>
    <scope>NUCLEOTIDE SEQUENCE [LARGE SCALE GENOMIC DNA]</scope>
    <source>
        <strain evidence="1 2">NCTC7582</strain>
    </source>
</reference>
<dbReference type="Proteomes" id="UP000251431">
    <property type="component" value="Unassembled WGS sequence"/>
</dbReference>
<name>A0A2X1AL56_9BACI</name>
<organism evidence="1 2">
    <name type="scientific">Lysinibacillus capsici</name>
    <dbReference type="NCBI Taxonomy" id="2115968"/>
    <lineage>
        <taxon>Bacteria</taxon>
        <taxon>Bacillati</taxon>
        <taxon>Bacillota</taxon>
        <taxon>Bacilli</taxon>
        <taxon>Bacillales</taxon>
        <taxon>Bacillaceae</taxon>
        <taxon>Lysinibacillus</taxon>
    </lineage>
</organism>
<dbReference type="AlphaFoldDB" id="A0A2X1AL56"/>